<protein>
    <submittedName>
        <fullName evidence="2">DUF2333 family protein</fullName>
    </submittedName>
</protein>
<keyword evidence="3" id="KW-1185">Reference proteome</keyword>
<dbReference type="Proteomes" id="UP000757604">
    <property type="component" value="Unassembled WGS sequence"/>
</dbReference>
<evidence type="ECO:0000313" key="3">
    <source>
        <dbReference type="Proteomes" id="UP000757604"/>
    </source>
</evidence>
<dbReference type="RefSeq" id="WP_220370773.1">
    <property type="nucleotide sequence ID" value="NZ_JAEUAO010000001.1"/>
</dbReference>
<dbReference type="EMBL" id="JAEUAO010000001">
    <property type="protein sequence ID" value="MBW9062749.1"/>
    <property type="molecule type" value="Genomic_DNA"/>
</dbReference>
<comment type="caution">
    <text evidence="2">The sequence shown here is derived from an EMBL/GenBank/DDBJ whole genome shotgun (WGS) entry which is preliminary data.</text>
</comment>
<sequence>MLDPIVAFFQRVFSAIGRGIGLVIAWILFPFIAVGNWYRGRSWIIKGPIGIGLLVLIALYAYFIWQTQAWTNFDPDYVNRYNLAERKNDAGLPVKAAAGQTAPANTCERSAIVDVTADLVDFNVNQNAWISSMLLYKAGLFGMDWDHTPWLDNKASFQRGVNQAVRRTTVELVDSLGRVRGTSGINNNLQRARSNLQFDETAWYFGLDPFGPKTPTPSFYRSAMRDLQAFNESLVKCESIFDARSDNLIEFLDRIANDIGSTSAMIRERSENHNGGWFDTRADDRYWFAYGQLYGYYGVMVAAGADFDAVITQRGLAPIWQESIKQLRAALRIQPLIISNGREDGWIMPTHLATLGFYVLRVRSNLVEMRDILAR</sequence>
<organism evidence="2 3">
    <name type="scientific">Rhizobium herbae</name>
    <dbReference type="NCBI Taxonomy" id="508661"/>
    <lineage>
        <taxon>Bacteria</taxon>
        <taxon>Pseudomonadati</taxon>
        <taxon>Pseudomonadota</taxon>
        <taxon>Alphaproteobacteria</taxon>
        <taxon>Hyphomicrobiales</taxon>
        <taxon>Rhizobiaceae</taxon>
        <taxon>Rhizobium/Agrobacterium group</taxon>
        <taxon>Rhizobium</taxon>
    </lineage>
</organism>
<keyword evidence="1" id="KW-1133">Transmembrane helix</keyword>
<gene>
    <name evidence="2" type="ORF">JNB71_05410</name>
</gene>
<evidence type="ECO:0000313" key="2">
    <source>
        <dbReference type="EMBL" id="MBW9062749.1"/>
    </source>
</evidence>
<dbReference type="InterPro" id="IPR016936">
    <property type="entry name" value="UCP029693"/>
</dbReference>
<dbReference type="Pfam" id="PF10095">
    <property type="entry name" value="DUF2333"/>
    <property type="match status" value="1"/>
</dbReference>
<accession>A0ABS7H6N8</accession>
<feature type="transmembrane region" description="Helical" evidence="1">
    <location>
        <begin position="47"/>
        <end position="65"/>
    </location>
</feature>
<reference evidence="2 3" key="1">
    <citation type="journal article" date="2021" name="MBio">
        <title>Poor Competitiveness of Bradyrhizobium in Pigeon Pea Root Colonization in Indian Soils.</title>
        <authorList>
            <person name="Chalasani D."/>
            <person name="Basu A."/>
            <person name="Pullabhotla S.V.S.R.N."/>
            <person name="Jorrin B."/>
            <person name="Neal A.L."/>
            <person name="Poole P.S."/>
            <person name="Podile A.R."/>
            <person name="Tkacz A."/>
        </authorList>
    </citation>
    <scope>NUCLEOTIDE SEQUENCE [LARGE SCALE GENOMIC DNA]</scope>
    <source>
        <strain evidence="2 3">HU44</strain>
    </source>
</reference>
<name>A0ABS7H6N8_9HYPH</name>
<proteinExistence type="predicted"/>
<keyword evidence="1" id="KW-0812">Transmembrane</keyword>
<feature type="transmembrane region" description="Helical" evidence="1">
    <location>
        <begin position="12"/>
        <end position="35"/>
    </location>
</feature>
<keyword evidence="1" id="KW-0472">Membrane</keyword>
<evidence type="ECO:0000256" key="1">
    <source>
        <dbReference type="SAM" id="Phobius"/>
    </source>
</evidence>